<comment type="subcellular location">
    <subcellularLocation>
        <location evidence="1">Cell membrane</location>
        <topology evidence="1">Multi-pass membrane protein</topology>
    </subcellularLocation>
</comment>
<dbReference type="AlphaFoldDB" id="A0A413RKJ1"/>
<protein>
    <submittedName>
        <fullName evidence="7">ABC transporter permease</fullName>
    </submittedName>
</protein>
<evidence type="ECO:0000256" key="1">
    <source>
        <dbReference type="ARBA" id="ARBA00004651"/>
    </source>
</evidence>
<proteinExistence type="predicted"/>
<reference evidence="7 8" key="1">
    <citation type="submission" date="2018-08" db="EMBL/GenBank/DDBJ databases">
        <title>Cellulomonas rhizosphaerae sp. nov., a novel actinomycete isolated from soil.</title>
        <authorList>
            <person name="Tian Y."/>
        </authorList>
    </citation>
    <scope>NUCLEOTIDE SEQUENCE [LARGE SCALE GENOMIC DNA]</scope>
    <source>
        <strain evidence="7 8">NEAU-TCZ24</strain>
    </source>
</reference>
<comment type="caution">
    <text evidence="7">The sequence shown here is derived from an EMBL/GenBank/DDBJ whole genome shotgun (WGS) entry which is preliminary data.</text>
</comment>
<evidence type="ECO:0000256" key="6">
    <source>
        <dbReference type="SAM" id="Phobius"/>
    </source>
</evidence>
<evidence type="ECO:0000256" key="5">
    <source>
        <dbReference type="ARBA" id="ARBA00023136"/>
    </source>
</evidence>
<evidence type="ECO:0000313" key="7">
    <source>
        <dbReference type="EMBL" id="RHA39663.1"/>
    </source>
</evidence>
<dbReference type="Proteomes" id="UP000283374">
    <property type="component" value="Unassembled WGS sequence"/>
</dbReference>
<sequence>MTATTVAPPAPAPEKAKPLAPISWKAPIGYGVVGLISLVLFGLLPADGQDSTFVLSTSKDFFTIDPITVPAKVTAIVLSVIALVLAGISWQATRNRRKVGAWLPVVFGIVVVLAFLTWADAGKSSPLPLTGLLQGSLFLAIPLVFGSLAGLLCERSGIINVAIEGQLLAGAFLAAVVASITSSAYVGLVAAPIAGMIVSALLVLFSIRYVVNQIIVGVVLNVLVVGVTSYLFSTVLKADASTFNSPPKLPTIDIPLLSQIPIVGPVLFRQTILVYIMYVVVVLLQIFVFRSRWGLRLRAVGEHPKAADTVGIKVNRTRVRATLLGGAVAGLGGAFFTVAAGLAFGKEMTGGKGFIALAAMILGRWNPVGALAAALLFGFSDNLQVVLGIIGTPIPSQIMLMTPYVVTIFAVAGLVGRVRPPAAEGIPYVK</sequence>
<dbReference type="Pfam" id="PF02653">
    <property type="entry name" value="BPD_transp_2"/>
    <property type="match status" value="1"/>
</dbReference>
<keyword evidence="8" id="KW-1185">Reference proteome</keyword>
<organism evidence="7 8">
    <name type="scientific">Cellulomonas rhizosphaerae</name>
    <dbReference type="NCBI Taxonomy" id="2293719"/>
    <lineage>
        <taxon>Bacteria</taxon>
        <taxon>Bacillati</taxon>
        <taxon>Actinomycetota</taxon>
        <taxon>Actinomycetes</taxon>
        <taxon>Micrococcales</taxon>
        <taxon>Cellulomonadaceae</taxon>
        <taxon>Cellulomonas</taxon>
    </lineage>
</organism>
<dbReference type="InterPro" id="IPR001851">
    <property type="entry name" value="ABC_transp_permease"/>
</dbReference>
<feature type="transmembrane region" description="Helical" evidence="6">
    <location>
        <begin position="272"/>
        <end position="289"/>
    </location>
</feature>
<feature type="transmembrane region" description="Helical" evidence="6">
    <location>
        <begin position="100"/>
        <end position="119"/>
    </location>
</feature>
<feature type="transmembrane region" description="Helical" evidence="6">
    <location>
        <begin position="158"/>
        <end position="178"/>
    </location>
</feature>
<evidence type="ECO:0000256" key="4">
    <source>
        <dbReference type="ARBA" id="ARBA00022989"/>
    </source>
</evidence>
<feature type="transmembrane region" description="Helical" evidence="6">
    <location>
        <begin position="354"/>
        <end position="377"/>
    </location>
</feature>
<evidence type="ECO:0000313" key="8">
    <source>
        <dbReference type="Proteomes" id="UP000283374"/>
    </source>
</evidence>
<evidence type="ECO:0000256" key="3">
    <source>
        <dbReference type="ARBA" id="ARBA00022692"/>
    </source>
</evidence>
<feature type="transmembrane region" description="Helical" evidence="6">
    <location>
        <begin position="66"/>
        <end position="88"/>
    </location>
</feature>
<dbReference type="EMBL" id="QWKP01000202">
    <property type="protein sequence ID" value="RHA39663.1"/>
    <property type="molecule type" value="Genomic_DNA"/>
</dbReference>
<evidence type="ECO:0000256" key="2">
    <source>
        <dbReference type="ARBA" id="ARBA00022475"/>
    </source>
</evidence>
<dbReference type="RefSeq" id="WP_118767558.1">
    <property type="nucleotide sequence ID" value="NZ_QWKP01000202.1"/>
</dbReference>
<feature type="transmembrane region" description="Helical" evidence="6">
    <location>
        <begin position="131"/>
        <end position="151"/>
    </location>
</feature>
<dbReference type="GO" id="GO:0022857">
    <property type="term" value="F:transmembrane transporter activity"/>
    <property type="evidence" value="ECO:0007669"/>
    <property type="project" value="InterPro"/>
</dbReference>
<name>A0A413RKJ1_9CELL</name>
<feature type="transmembrane region" description="Helical" evidence="6">
    <location>
        <begin position="321"/>
        <end position="342"/>
    </location>
</feature>
<keyword evidence="2" id="KW-1003">Cell membrane</keyword>
<feature type="transmembrane region" description="Helical" evidence="6">
    <location>
        <begin position="27"/>
        <end position="46"/>
    </location>
</feature>
<dbReference type="GO" id="GO:0005886">
    <property type="term" value="C:plasma membrane"/>
    <property type="evidence" value="ECO:0007669"/>
    <property type="project" value="UniProtKB-SubCell"/>
</dbReference>
<dbReference type="PANTHER" id="PTHR43370:SF1">
    <property type="entry name" value="GUANOSINE ABC TRANSPORTER PERMEASE PROTEIN NUPQ"/>
    <property type="match status" value="1"/>
</dbReference>
<feature type="transmembrane region" description="Helical" evidence="6">
    <location>
        <begin position="184"/>
        <end position="207"/>
    </location>
</feature>
<accession>A0A413RKJ1</accession>
<keyword evidence="5 6" id="KW-0472">Membrane</keyword>
<gene>
    <name evidence="7" type="ORF">D1825_11470</name>
</gene>
<dbReference type="OrthoDB" id="9792579at2"/>
<keyword evidence="4 6" id="KW-1133">Transmembrane helix</keyword>
<dbReference type="CDD" id="cd06580">
    <property type="entry name" value="TM_PBP1_transp_TpRbsC_like"/>
    <property type="match status" value="1"/>
</dbReference>
<dbReference type="PANTHER" id="PTHR43370">
    <property type="entry name" value="SUGAR ABC TRANSPORTER INTEGRAL MEMBRANE PROTEIN-RELATED"/>
    <property type="match status" value="1"/>
</dbReference>
<keyword evidence="3 6" id="KW-0812">Transmembrane</keyword>
<feature type="transmembrane region" description="Helical" evidence="6">
    <location>
        <begin position="214"/>
        <end position="232"/>
    </location>
</feature>